<gene>
    <name evidence="10" type="ORF">BDCR2A_01462</name>
</gene>
<evidence type="ECO:0000256" key="1">
    <source>
        <dbReference type="ARBA" id="ARBA00003932"/>
    </source>
</evidence>
<evidence type="ECO:0000256" key="8">
    <source>
        <dbReference type="RuleBase" id="RU363105"/>
    </source>
</evidence>
<evidence type="ECO:0000313" key="11">
    <source>
        <dbReference type="Proteomes" id="UP000019148"/>
    </source>
</evidence>
<keyword evidence="6 8" id="KW-0998">Cell outer membrane</keyword>
<dbReference type="SUPFAM" id="SSF74748">
    <property type="entry name" value="Variable surface antigen VlsE"/>
    <property type="match status" value="1"/>
</dbReference>
<keyword evidence="4 8" id="KW-0472">Membrane</keyword>
<evidence type="ECO:0000256" key="7">
    <source>
        <dbReference type="ARBA" id="ARBA00023288"/>
    </source>
</evidence>
<keyword evidence="9" id="KW-0812">Transmembrane</keyword>
<comment type="caution">
    <text evidence="10">The sequence shown here is derived from an EMBL/GenBank/DDBJ whole genome shotgun (WGS) entry which is preliminary data.</text>
</comment>
<name>W6TFP8_9SPIR</name>
<organism evidence="10 11">
    <name type="scientific">Borrelia duttonii CR2A</name>
    <dbReference type="NCBI Taxonomy" id="1432657"/>
    <lineage>
        <taxon>Bacteria</taxon>
        <taxon>Pseudomonadati</taxon>
        <taxon>Spirochaetota</taxon>
        <taxon>Spirochaetia</taxon>
        <taxon>Spirochaetales</taxon>
        <taxon>Borreliaceae</taxon>
        <taxon>Borrelia</taxon>
    </lineage>
</organism>
<reference evidence="10 11" key="1">
    <citation type="submission" date="2013-12" db="EMBL/GenBank/DDBJ databases">
        <title>Comparative genomics of relapsing fever spirochetes.</title>
        <authorList>
            <person name="Schwan T.G."/>
            <person name="Raffel S.J."/>
            <person name="Porcella S.F."/>
        </authorList>
    </citation>
    <scope>NUCLEOTIDE SEQUENCE [LARGE SCALE GENOMIC DNA]</scope>
    <source>
        <strain evidence="10 11">CR2A</strain>
    </source>
</reference>
<comment type="function">
    <text evidence="1 8">The Vlp and Vsp proteins are antigenically distinct proteins, only one vlp or vsp gene is transcriptionally active at any one time. Switching between these genes is a mechanism of host immune response evasion.</text>
</comment>
<dbReference type="InterPro" id="IPR000680">
    <property type="entry name" value="Borrelia_lipo"/>
</dbReference>
<dbReference type="Proteomes" id="UP000019148">
    <property type="component" value="Unassembled WGS sequence"/>
</dbReference>
<evidence type="ECO:0000256" key="2">
    <source>
        <dbReference type="ARBA" id="ARBA00004459"/>
    </source>
</evidence>
<dbReference type="EMBL" id="AZIT01000025">
    <property type="protein sequence ID" value="ETZ17617.1"/>
    <property type="molecule type" value="Genomic_DNA"/>
</dbReference>
<accession>W6TFP8</accession>
<feature type="transmembrane region" description="Helical" evidence="9">
    <location>
        <begin position="38"/>
        <end position="56"/>
    </location>
</feature>
<comment type="subcellular location">
    <subcellularLocation>
        <location evidence="2 8">Cell outer membrane</location>
        <topology evidence="2 8">Lipid-anchor</topology>
    </subcellularLocation>
</comment>
<protein>
    <recommendedName>
        <fullName evidence="8">Variable large protein</fullName>
    </recommendedName>
</protein>
<evidence type="ECO:0000313" key="10">
    <source>
        <dbReference type="EMBL" id="ETZ17617.1"/>
    </source>
</evidence>
<keyword evidence="9" id="KW-1133">Transmembrane helix</keyword>
<evidence type="ECO:0000256" key="9">
    <source>
        <dbReference type="SAM" id="Phobius"/>
    </source>
</evidence>
<keyword evidence="3" id="KW-0732">Signal</keyword>
<dbReference type="PATRIC" id="fig|1432657.3.peg.1414"/>
<sequence length="357" mass="37649">MKEEIGKGMMGDEVVKAKGKEKVGEIGIKVERSRVKGVMVGLMVMVMMVGMIDGKFRERVFRCFCKFWGYGKWDIGDKKADTKKSEIGKYFSDIEKTMISVKSKLSTVVAENGDYPKVKEVVEQFVTGMLDKIAKGAKEASQGSIGTGSELIGSATKNSDAVVPQAELINSLVKGIKTIVGVVLKDGEGNPEATKTGENENKEIGKLFGKESDATDSVSSAASASIGGISGIDILQAIAKSDMTSNQSKIETAKSASDIAAAAKEDTKTLNEAKKDAIIVAGIALRAMAKDGKFAAKNDDKALFAINGAAASAANKTLSALIMAIRNSVDSGLKKINEIVATVKQEDKSSEATASVQ</sequence>
<evidence type="ECO:0000256" key="5">
    <source>
        <dbReference type="ARBA" id="ARBA00023139"/>
    </source>
</evidence>
<keyword evidence="5 8" id="KW-0564">Palmitate</keyword>
<evidence type="ECO:0000256" key="4">
    <source>
        <dbReference type="ARBA" id="ARBA00023136"/>
    </source>
</evidence>
<evidence type="ECO:0000256" key="6">
    <source>
        <dbReference type="ARBA" id="ARBA00023237"/>
    </source>
</evidence>
<dbReference type="GO" id="GO:0009279">
    <property type="term" value="C:cell outer membrane"/>
    <property type="evidence" value="ECO:0007669"/>
    <property type="project" value="UniProtKB-SubCell"/>
</dbReference>
<evidence type="ECO:0000256" key="3">
    <source>
        <dbReference type="ARBA" id="ARBA00022729"/>
    </source>
</evidence>
<dbReference type="AlphaFoldDB" id="W6TFP8"/>
<dbReference type="Pfam" id="PF00921">
    <property type="entry name" value="Lipoprotein_2"/>
    <property type="match status" value="1"/>
</dbReference>
<proteinExistence type="predicted"/>
<keyword evidence="7 8" id="KW-0449">Lipoprotein</keyword>